<dbReference type="InterPro" id="IPR051908">
    <property type="entry name" value="Ribosomal_N-acetyltransferase"/>
</dbReference>
<dbReference type="InterPro" id="IPR016181">
    <property type="entry name" value="Acyl_CoA_acyltransferase"/>
</dbReference>
<dbReference type="AlphaFoldDB" id="A0A3N2CP70"/>
<name>A0A3N2CP70_9ACTN</name>
<dbReference type="PANTHER" id="PTHR43441:SF6">
    <property type="entry name" value="N-ACETYLTRANSFERASE DOMAIN-CONTAINING PROTEIN"/>
    <property type="match status" value="1"/>
</dbReference>
<accession>A0A3N2CP70</accession>
<dbReference type="PROSITE" id="PS51186">
    <property type="entry name" value="GNAT"/>
    <property type="match status" value="1"/>
</dbReference>
<dbReference type="RefSeq" id="WP_123388608.1">
    <property type="nucleotide sequence ID" value="NZ_RKHO01000001.1"/>
</dbReference>
<dbReference type="Proteomes" id="UP000281738">
    <property type="component" value="Unassembled WGS sequence"/>
</dbReference>
<evidence type="ECO:0000313" key="2">
    <source>
        <dbReference type="EMBL" id="ROR89196.1"/>
    </source>
</evidence>
<dbReference type="InterPro" id="IPR000182">
    <property type="entry name" value="GNAT_dom"/>
</dbReference>
<keyword evidence="3" id="KW-1185">Reference proteome</keyword>
<dbReference type="EMBL" id="RKHO01000001">
    <property type="protein sequence ID" value="ROR89196.1"/>
    <property type="molecule type" value="Genomic_DNA"/>
</dbReference>
<sequence length="170" mass="17776">MTEPPGTLPDTLTTARLRLPLISAEDAAGMLAGKRRLSWHRDYPTPRDQDAVAMVKADDPAASWGPRHLVRAGDGTTIGSVGFYGAPSAADDEVLEAEVGFGLVADARGFGAASEALVVVLAETDRLGVRVRAGVRPENSAALKVLARCGFTQLRGAGEDGTLVMIRPLA</sequence>
<dbReference type="GO" id="GO:1990189">
    <property type="term" value="F:protein N-terminal-serine acetyltransferase activity"/>
    <property type="evidence" value="ECO:0007669"/>
    <property type="project" value="TreeGrafter"/>
</dbReference>
<dbReference type="GO" id="GO:0005737">
    <property type="term" value="C:cytoplasm"/>
    <property type="evidence" value="ECO:0007669"/>
    <property type="project" value="TreeGrafter"/>
</dbReference>
<evidence type="ECO:0000259" key="1">
    <source>
        <dbReference type="PROSITE" id="PS51186"/>
    </source>
</evidence>
<dbReference type="OrthoDB" id="3402863at2"/>
<evidence type="ECO:0000313" key="3">
    <source>
        <dbReference type="Proteomes" id="UP000281738"/>
    </source>
</evidence>
<dbReference type="Pfam" id="PF13302">
    <property type="entry name" value="Acetyltransf_3"/>
    <property type="match status" value="1"/>
</dbReference>
<feature type="domain" description="N-acetyltransferase" evidence="1">
    <location>
        <begin position="17"/>
        <end position="170"/>
    </location>
</feature>
<reference evidence="2 3" key="1">
    <citation type="submission" date="2018-11" db="EMBL/GenBank/DDBJ databases">
        <title>Sequencing the genomes of 1000 actinobacteria strains.</title>
        <authorList>
            <person name="Klenk H.-P."/>
        </authorList>
    </citation>
    <scope>NUCLEOTIDE SEQUENCE [LARGE SCALE GENOMIC DNA]</scope>
    <source>
        <strain evidence="2 3">DSM 12652</strain>
    </source>
</reference>
<organism evidence="2 3">
    <name type="scientific">Nocardioides aurantiacus</name>
    <dbReference type="NCBI Taxonomy" id="86796"/>
    <lineage>
        <taxon>Bacteria</taxon>
        <taxon>Bacillati</taxon>
        <taxon>Actinomycetota</taxon>
        <taxon>Actinomycetes</taxon>
        <taxon>Propionibacteriales</taxon>
        <taxon>Nocardioidaceae</taxon>
        <taxon>Nocardioides</taxon>
    </lineage>
</organism>
<dbReference type="Gene3D" id="3.40.630.30">
    <property type="match status" value="1"/>
</dbReference>
<protein>
    <submittedName>
        <fullName evidence="2">RimJ/RimL family protein N-acetyltransferase</fullName>
    </submittedName>
</protein>
<proteinExistence type="predicted"/>
<comment type="caution">
    <text evidence="2">The sequence shown here is derived from an EMBL/GenBank/DDBJ whole genome shotgun (WGS) entry which is preliminary data.</text>
</comment>
<gene>
    <name evidence="2" type="ORF">EDD33_0013</name>
</gene>
<keyword evidence="2" id="KW-0808">Transferase</keyword>
<dbReference type="PANTHER" id="PTHR43441">
    <property type="entry name" value="RIBOSOMAL-PROTEIN-SERINE ACETYLTRANSFERASE"/>
    <property type="match status" value="1"/>
</dbReference>
<dbReference type="GO" id="GO:0008999">
    <property type="term" value="F:protein-N-terminal-alanine acetyltransferase activity"/>
    <property type="evidence" value="ECO:0007669"/>
    <property type="project" value="TreeGrafter"/>
</dbReference>
<dbReference type="SUPFAM" id="SSF55729">
    <property type="entry name" value="Acyl-CoA N-acyltransferases (Nat)"/>
    <property type="match status" value="1"/>
</dbReference>